<dbReference type="Proteomes" id="UP000534286">
    <property type="component" value="Unassembled WGS sequence"/>
</dbReference>
<dbReference type="RefSeq" id="WP_376773355.1">
    <property type="nucleotide sequence ID" value="NZ_BAABEK010000001.1"/>
</dbReference>
<organism evidence="1 2">
    <name type="scientific">Streptosporangium album</name>
    <dbReference type="NCBI Taxonomy" id="47479"/>
    <lineage>
        <taxon>Bacteria</taxon>
        <taxon>Bacillati</taxon>
        <taxon>Actinomycetota</taxon>
        <taxon>Actinomycetes</taxon>
        <taxon>Streptosporangiales</taxon>
        <taxon>Streptosporangiaceae</taxon>
        <taxon>Streptosporangium</taxon>
    </lineage>
</organism>
<name>A0A7W7RXX6_9ACTN</name>
<keyword evidence="2" id="KW-1185">Reference proteome</keyword>
<accession>A0A7W7RXX6</accession>
<dbReference type="InterPro" id="IPR036271">
    <property type="entry name" value="Tet_transcr_reg_TetR-rel_C_sf"/>
</dbReference>
<comment type="caution">
    <text evidence="1">The sequence shown here is derived from an EMBL/GenBank/DDBJ whole genome shotgun (WGS) entry which is preliminary data.</text>
</comment>
<dbReference type="AlphaFoldDB" id="A0A7W7RXX6"/>
<dbReference type="EMBL" id="JACHJU010000001">
    <property type="protein sequence ID" value="MBB4940308.1"/>
    <property type="molecule type" value="Genomic_DNA"/>
</dbReference>
<protein>
    <submittedName>
        <fullName evidence="1">Uncharacterized protein</fullName>
    </submittedName>
</protein>
<evidence type="ECO:0000313" key="1">
    <source>
        <dbReference type="EMBL" id="MBB4940308.1"/>
    </source>
</evidence>
<dbReference type="SUPFAM" id="SSF48498">
    <property type="entry name" value="Tetracyclin repressor-like, C-terminal domain"/>
    <property type="match status" value="1"/>
</dbReference>
<gene>
    <name evidence="1" type="ORF">FHR32_004613</name>
</gene>
<dbReference type="Gene3D" id="1.10.357.10">
    <property type="entry name" value="Tetracycline Repressor, domain 2"/>
    <property type="match status" value="1"/>
</dbReference>
<reference evidence="1 2" key="1">
    <citation type="submission" date="2020-08" db="EMBL/GenBank/DDBJ databases">
        <title>Sequencing the genomes of 1000 actinobacteria strains.</title>
        <authorList>
            <person name="Klenk H.-P."/>
        </authorList>
    </citation>
    <scope>NUCLEOTIDE SEQUENCE [LARGE SCALE GENOMIC DNA]</scope>
    <source>
        <strain evidence="1 2">DSM 43023</strain>
    </source>
</reference>
<sequence length="92" mass="10149">MKCGLTSEQGVHAYRAIWYYTAGEIIIRAAAAAAARRRRDADRPTYRDQIFADLDPQVLPRLASLGGRWSSLTAEDTYRQGLIALVNGLLGP</sequence>
<proteinExistence type="predicted"/>
<evidence type="ECO:0000313" key="2">
    <source>
        <dbReference type="Proteomes" id="UP000534286"/>
    </source>
</evidence>